<feature type="non-terminal residue" evidence="1">
    <location>
        <position position="356"/>
    </location>
</feature>
<reference evidence="1" key="1">
    <citation type="submission" date="2021-06" db="EMBL/GenBank/DDBJ databases">
        <authorList>
            <person name="Kallberg Y."/>
            <person name="Tangrot J."/>
            <person name="Rosling A."/>
        </authorList>
    </citation>
    <scope>NUCLEOTIDE SEQUENCE</scope>
    <source>
        <strain evidence="1">28 12/20/2015</strain>
    </source>
</reference>
<dbReference type="Proteomes" id="UP000789366">
    <property type="component" value="Unassembled WGS sequence"/>
</dbReference>
<comment type="caution">
    <text evidence="1">The sequence shown here is derived from an EMBL/GenBank/DDBJ whole genome shotgun (WGS) entry which is preliminary data.</text>
</comment>
<sequence length="356" mass="40452">MSERTQNQNRPQTQNRATPQAQPQVHANHVATPTQILPCSRDANHISVVDEQDDNVDEDEAFTAPAVHHQLYTTQRPSRYRKIAPMPTNEGSRPNQAPEIVPTMAPSRFTEYESQCFIGSNAAISQSKTQPGECDEKILSMDWFRQTGARLHADERKLYVQCQSKFMKIPMFYEGKILPAPLAIKEKPEKLKKPDDEDPFDDFEFNDENLDELDHESPAVYLSGVKSVPVEKTEGEESIIRKLKKNLNNEALMNDQKNHVSDILSKEVDVFAETVDDLGQTLAYVYEINTRNAFSIKQVPYHAAPSMHSFIKNEIEKLKAKGLVKEIYGHEATLPIHPCQEGETLEGTILQRTFDF</sequence>
<proteinExistence type="predicted"/>
<keyword evidence="2" id="KW-1185">Reference proteome</keyword>
<evidence type="ECO:0000313" key="1">
    <source>
        <dbReference type="EMBL" id="CAG8538639.1"/>
    </source>
</evidence>
<dbReference type="EMBL" id="CAJVPW010004320">
    <property type="protein sequence ID" value="CAG8538639.1"/>
    <property type="molecule type" value="Genomic_DNA"/>
</dbReference>
<organism evidence="1 2">
    <name type="scientific">Cetraspora pellucida</name>
    <dbReference type="NCBI Taxonomy" id="1433469"/>
    <lineage>
        <taxon>Eukaryota</taxon>
        <taxon>Fungi</taxon>
        <taxon>Fungi incertae sedis</taxon>
        <taxon>Mucoromycota</taxon>
        <taxon>Glomeromycotina</taxon>
        <taxon>Glomeromycetes</taxon>
        <taxon>Diversisporales</taxon>
        <taxon>Gigasporaceae</taxon>
        <taxon>Cetraspora</taxon>
    </lineage>
</organism>
<protein>
    <submittedName>
        <fullName evidence="1">11445_t:CDS:1</fullName>
    </submittedName>
</protein>
<name>A0ACA9LMS0_9GLOM</name>
<gene>
    <name evidence="1" type="ORF">SPELUC_LOCUS4698</name>
</gene>
<evidence type="ECO:0000313" key="2">
    <source>
        <dbReference type="Proteomes" id="UP000789366"/>
    </source>
</evidence>
<accession>A0ACA9LMS0</accession>